<keyword evidence="5" id="KW-0201">Cytochrome c-type biogenesis</keyword>
<dbReference type="STRING" id="1513793.SAMN06296036_102369"/>
<dbReference type="Pfam" id="PF03918">
    <property type="entry name" value="CcmH"/>
    <property type="match status" value="1"/>
</dbReference>
<organism evidence="9 10">
    <name type="scientific">Pseudobacteriovorax antillogorgiicola</name>
    <dbReference type="NCBI Taxonomy" id="1513793"/>
    <lineage>
        <taxon>Bacteria</taxon>
        <taxon>Pseudomonadati</taxon>
        <taxon>Bdellovibrionota</taxon>
        <taxon>Oligoflexia</taxon>
        <taxon>Oligoflexales</taxon>
        <taxon>Pseudobacteriovoracaceae</taxon>
        <taxon>Pseudobacteriovorax</taxon>
    </lineage>
</organism>
<dbReference type="GO" id="GO:0017004">
    <property type="term" value="P:cytochrome complex assembly"/>
    <property type="evidence" value="ECO:0007669"/>
    <property type="project" value="UniProtKB-KW"/>
</dbReference>
<protein>
    <recommendedName>
        <fullName evidence="7">Cytochrome c-type biogenesis protein</fullName>
    </recommendedName>
</protein>
<dbReference type="InterPro" id="IPR005616">
    <property type="entry name" value="CcmH/CycL/Ccl2/NrfF_N"/>
</dbReference>
<evidence type="ECO:0000313" key="10">
    <source>
        <dbReference type="Proteomes" id="UP000192907"/>
    </source>
</evidence>
<gene>
    <name evidence="9" type="ORF">SAMN06296036_102369</name>
</gene>
<dbReference type="OrthoDB" id="9804975at2"/>
<keyword evidence="3 7" id="KW-0479">Metal-binding</keyword>
<dbReference type="GO" id="GO:0005886">
    <property type="term" value="C:plasma membrane"/>
    <property type="evidence" value="ECO:0007669"/>
    <property type="project" value="TreeGrafter"/>
</dbReference>
<evidence type="ECO:0000259" key="8">
    <source>
        <dbReference type="Pfam" id="PF03918"/>
    </source>
</evidence>
<feature type="transmembrane region" description="Helical" evidence="7">
    <location>
        <begin position="97"/>
        <end position="118"/>
    </location>
</feature>
<dbReference type="Gene3D" id="1.10.8.640">
    <property type="entry name" value="Cytochrome C biogenesis protein"/>
    <property type="match status" value="1"/>
</dbReference>
<evidence type="ECO:0000256" key="3">
    <source>
        <dbReference type="ARBA" id="ARBA00022723"/>
    </source>
</evidence>
<feature type="domain" description="CcmH/CycL/Ccl2/NrfF N-terminal" evidence="8">
    <location>
        <begin position="6"/>
        <end position="127"/>
    </location>
</feature>
<keyword evidence="7" id="KW-0472">Membrane</keyword>
<comment type="similarity">
    <text evidence="1 7">Belongs to the CcmH/CycL/Ccl2/NrfF family.</text>
</comment>
<accession>A0A1Y6B7X9</accession>
<evidence type="ECO:0000256" key="2">
    <source>
        <dbReference type="ARBA" id="ARBA00022617"/>
    </source>
</evidence>
<dbReference type="GO" id="GO:0046872">
    <property type="term" value="F:metal ion binding"/>
    <property type="evidence" value="ECO:0007669"/>
    <property type="project" value="UniProtKB-KW"/>
</dbReference>
<dbReference type="InterPro" id="IPR051263">
    <property type="entry name" value="C-type_cytochrome_biogenesis"/>
</dbReference>
<keyword evidence="4 7" id="KW-0732">Signal</keyword>
<evidence type="ECO:0000256" key="1">
    <source>
        <dbReference type="ARBA" id="ARBA00010342"/>
    </source>
</evidence>
<dbReference type="RefSeq" id="WP_132315042.1">
    <property type="nucleotide sequence ID" value="NZ_FWZT01000002.1"/>
</dbReference>
<dbReference type="InterPro" id="IPR038297">
    <property type="entry name" value="CcmH/CycL/NrfF/Ccl2_sf"/>
</dbReference>
<dbReference type="CDD" id="cd16378">
    <property type="entry name" value="CcmH_N"/>
    <property type="match status" value="1"/>
</dbReference>
<comment type="function">
    <text evidence="7">Possible subunit of a heme lyase.</text>
</comment>
<dbReference type="Proteomes" id="UP000192907">
    <property type="component" value="Unassembled WGS sequence"/>
</dbReference>
<sequence length="150" mass="17102">MKKLLLSVWFVASLAFGQESQLSDNDLNFKDVAGELRCPTCTGLSVLDSDAKFSVQIKDQVKEQMEKGRSKDEILEFFVERYGPWILREPPKEGFNIVAWIVPIAMLFLGPIIIWASVWRKKVTVDTFGVRSDEKIVEEMKSALERMSKG</sequence>
<dbReference type="PANTHER" id="PTHR47870">
    <property type="entry name" value="CYTOCHROME C-TYPE BIOGENESIS PROTEIN CCMH"/>
    <property type="match status" value="1"/>
</dbReference>
<dbReference type="PANTHER" id="PTHR47870:SF1">
    <property type="entry name" value="CYTOCHROME C-TYPE BIOGENESIS PROTEIN CCMH"/>
    <property type="match status" value="1"/>
</dbReference>
<name>A0A1Y6B7X9_9BACT</name>
<keyword evidence="7" id="KW-1133">Transmembrane helix</keyword>
<keyword evidence="7" id="KW-0812">Transmembrane</keyword>
<keyword evidence="10" id="KW-1185">Reference proteome</keyword>
<evidence type="ECO:0000256" key="5">
    <source>
        <dbReference type="ARBA" id="ARBA00022748"/>
    </source>
</evidence>
<evidence type="ECO:0000256" key="6">
    <source>
        <dbReference type="ARBA" id="ARBA00023004"/>
    </source>
</evidence>
<dbReference type="AlphaFoldDB" id="A0A1Y6B7X9"/>
<reference evidence="10" key="1">
    <citation type="submission" date="2017-04" db="EMBL/GenBank/DDBJ databases">
        <authorList>
            <person name="Varghese N."/>
            <person name="Submissions S."/>
        </authorList>
    </citation>
    <scope>NUCLEOTIDE SEQUENCE [LARGE SCALE GENOMIC DNA]</scope>
    <source>
        <strain evidence="10">RKEM611</strain>
    </source>
</reference>
<evidence type="ECO:0000256" key="4">
    <source>
        <dbReference type="ARBA" id="ARBA00022729"/>
    </source>
</evidence>
<proteinExistence type="inferred from homology"/>
<evidence type="ECO:0000256" key="7">
    <source>
        <dbReference type="RuleBase" id="RU364112"/>
    </source>
</evidence>
<keyword evidence="2 7" id="KW-0349">Heme</keyword>
<keyword evidence="6 7" id="KW-0408">Iron</keyword>
<dbReference type="EMBL" id="FWZT01000002">
    <property type="protein sequence ID" value="SME97602.1"/>
    <property type="molecule type" value="Genomic_DNA"/>
</dbReference>
<evidence type="ECO:0000313" key="9">
    <source>
        <dbReference type="EMBL" id="SME97602.1"/>
    </source>
</evidence>